<dbReference type="RefSeq" id="WP_115937571.1">
    <property type="nucleotide sequence ID" value="NZ_QRDW01000007.1"/>
</dbReference>
<dbReference type="AlphaFoldDB" id="A0A3D9HGL7"/>
<evidence type="ECO:0000313" key="2">
    <source>
        <dbReference type="Proteomes" id="UP000256845"/>
    </source>
</evidence>
<sequence>MSRKLDARLQGHGTKFRLHAQPPFLEGYEIPETVWLSPPPGSIQPGPSDHRMYVIDPKEKKDFYEDPFSLPFKGPAHPPAPPCPQGHFDHHGQDSREFRAAHMYGTVRRVLDIWEDYFRGPIPWHFRQTHDRLEMIPWLDWNNAQFGWAFMEAGYGRDGQGNRHAYALNFDVLAHEAGHGLVFSMVGIPSERNITAEYRGFHESASDLVAVLSVLHFEKFLDRLLRKTAGNLYLENMLNRVGELSQTEEIRLASNAYRMRDCIDVRTPVEELSYKQVHSLGEPLTGAFFDILVEIYQNNLVRLGAIPAELNRDSTRNSKLALAGDRLHKQYQDCYAQSPDLFRQALEIARDALGYRLAECWRQLRADHLTYGGVAKTFLTIDRRLSGNCYQNAIIESFRWREIGFGYPRSRKAHEAH</sequence>
<dbReference type="Proteomes" id="UP000256845">
    <property type="component" value="Unassembled WGS sequence"/>
</dbReference>
<dbReference type="SUPFAM" id="SSF55486">
    <property type="entry name" value="Metalloproteases ('zincins'), catalytic domain"/>
    <property type="match status" value="1"/>
</dbReference>
<protein>
    <submittedName>
        <fullName evidence="1">Uncharacterized protein</fullName>
    </submittedName>
</protein>
<keyword evidence="2" id="KW-1185">Reference proteome</keyword>
<comment type="caution">
    <text evidence="1">The sequence shown here is derived from an EMBL/GenBank/DDBJ whole genome shotgun (WGS) entry which is preliminary data.</text>
</comment>
<dbReference type="EMBL" id="QRDW01000007">
    <property type="protein sequence ID" value="RED48627.1"/>
    <property type="molecule type" value="Genomic_DNA"/>
</dbReference>
<gene>
    <name evidence="1" type="ORF">DFP90_107131</name>
</gene>
<proteinExistence type="predicted"/>
<dbReference type="OrthoDB" id="178184at2"/>
<reference evidence="1 2" key="1">
    <citation type="submission" date="2018-07" db="EMBL/GenBank/DDBJ databases">
        <title>Genomic Encyclopedia of Type Strains, Phase III (KMG-III): the genomes of soil and plant-associated and newly described type strains.</title>
        <authorList>
            <person name="Whitman W."/>
        </authorList>
    </citation>
    <scope>NUCLEOTIDE SEQUENCE [LARGE SCALE GENOMIC DNA]</scope>
    <source>
        <strain evidence="1 2">CECT 8488</strain>
    </source>
</reference>
<name>A0A3D9HGL7_9PROT</name>
<evidence type="ECO:0000313" key="1">
    <source>
        <dbReference type="EMBL" id="RED48627.1"/>
    </source>
</evidence>
<accession>A0A3D9HGL7</accession>
<organism evidence="1 2">
    <name type="scientific">Aestuariispira insulae</name>
    <dbReference type="NCBI Taxonomy" id="1461337"/>
    <lineage>
        <taxon>Bacteria</taxon>
        <taxon>Pseudomonadati</taxon>
        <taxon>Pseudomonadota</taxon>
        <taxon>Alphaproteobacteria</taxon>
        <taxon>Rhodospirillales</taxon>
        <taxon>Kiloniellaceae</taxon>
        <taxon>Aestuariispira</taxon>
    </lineage>
</organism>